<keyword evidence="7" id="KW-0594">Phospholipid biosynthesis</keyword>
<evidence type="ECO:0000256" key="9">
    <source>
        <dbReference type="ARBA" id="ARBA00024069"/>
    </source>
</evidence>
<dbReference type="GO" id="GO:0008654">
    <property type="term" value="P:phospholipid biosynthetic process"/>
    <property type="evidence" value="ECO:0007669"/>
    <property type="project" value="UniProtKB-KW"/>
</dbReference>
<name>X1J4I9_9ZZZZ</name>
<evidence type="ECO:0000256" key="2">
    <source>
        <dbReference type="ARBA" id="ARBA00004496"/>
    </source>
</evidence>
<proteinExistence type="predicted"/>
<keyword evidence="4" id="KW-0444">Lipid biosynthesis</keyword>
<comment type="subcellular location">
    <subcellularLocation>
        <location evidence="2">Cytoplasm</location>
    </subcellularLocation>
</comment>
<sequence>MGNIEGRDITSGKVQVVVCDGFIGNIILKFAEGFAKTVLSVLNERARSSLAGLGGILSRRWLTQINKNLDYAEYGGVPLLGVNGICVIAHGASSSKAIKNAVLESFQFAKEKMNHHIEKVLARNREMESQK</sequence>
<evidence type="ECO:0000256" key="3">
    <source>
        <dbReference type="ARBA" id="ARBA00022490"/>
    </source>
</evidence>
<keyword evidence="6" id="KW-0443">Lipid metabolism</keyword>
<dbReference type="Gene3D" id="3.40.718.10">
    <property type="entry name" value="Isopropylmalate Dehydrogenase"/>
    <property type="match status" value="1"/>
</dbReference>
<evidence type="ECO:0000256" key="8">
    <source>
        <dbReference type="ARBA" id="ARBA00023264"/>
    </source>
</evidence>
<dbReference type="AlphaFoldDB" id="X1J4I9"/>
<organism evidence="11">
    <name type="scientific">marine sediment metagenome</name>
    <dbReference type="NCBI Taxonomy" id="412755"/>
    <lineage>
        <taxon>unclassified sequences</taxon>
        <taxon>metagenomes</taxon>
        <taxon>ecological metagenomes</taxon>
    </lineage>
</organism>
<comment type="subunit">
    <text evidence="10">Homodimer. Probably interacts with PlsY.</text>
</comment>
<dbReference type="GO" id="GO:0043811">
    <property type="term" value="F:phosphate:acyl-[acyl carrier protein] acyltransferase activity"/>
    <property type="evidence" value="ECO:0007669"/>
    <property type="project" value="UniProtKB-EC"/>
</dbReference>
<evidence type="ECO:0000313" key="11">
    <source>
        <dbReference type="EMBL" id="GAH73259.1"/>
    </source>
</evidence>
<evidence type="ECO:0000256" key="6">
    <source>
        <dbReference type="ARBA" id="ARBA00023098"/>
    </source>
</evidence>
<gene>
    <name evidence="11" type="ORF">S03H2_55252</name>
</gene>
<evidence type="ECO:0000256" key="4">
    <source>
        <dbReference type="ARBA" id="ARBA00022516"/>
    </source>
</evidence>
<keyword evidence="3" id="KW-0963">Cytoplasm</keyword>
<evidence type="ECO:0000256" key="5">
    <source>
        <dbReference type="ARBA" id="ARBA00022679"/>
    </source>
</evidence>
<evidence type="ECO:0000256" key="10">
    <source>
        <dbReference type="ARBA" id="ARBA00046608"/>
    </source>
</evidence>
<protein>
    <recommendedName>
        <fullName evidence="9">phosphate acyltransferase</fullName>
        <ecNumber evidence="9">2.3.1.274</ecNumber>
    </recommendedName>
</protein>
<dbReference type="EMBL" id="BARU01035280">
    <property type="protein sequence ID" value="GAH73259.1"/>
    <property type="molecule type" value="Genomic_DNA"/>
</dbReference>
<evidence type="ECO:0000256" key="1">
    <source>
        <dbReference type="ARBA" id="ARBA00001232"/>
    </source>
</evidence>
<dbReference type="GO" id="GO:0006633">
    <property type="term" value="P:fatty acid biosynthetic process"/>
    <property type="evidence" value="ECO:0007669"/>
    <property type="project" value="InterPro"/>
</dbReference>
<evidence type="ECO:0000256" key="7">
    <source>
        <dbReference type="ARBA" id="ARBA00023209"/>
    </source>
</evidence>
<comment type="caution">
    <text evidence="11">The sequence shown here is derived from an EMBL/GenBank/DDBJ whole genome shotgun (WGS) entry which is preliminary data.</text>
</comment>
<dbReference type="InterPro" id="IPR003664">
    <property type="entry name" value="FA_synthesis"/>
</dbReference>
<dbReference type="Pfam" id="PF02504">
    <property type="entry name" value="FA_synthesis"/>
    <property type="match status" value="1"/>
</dbReference>
<dbReference type="EC" id="2.3.1.274" evidence="9"/>
<dbReference type="SUPFAM" id="SSF53659">
    <property type="entry name" value="Isocitrate/Isopropylmalate dehydrogenase-like"/>
    <property type="match status" value="1"/>
</dbReference>
<dbReference type="PANTHER" id="PTHR30100:SF1">
    <property type="entry name" value="PHOSPHATE ACYLTRANSFERASE"/>
    <property type="match status" value="1"/>
</dbReference>
<keyword evidence="5" id="KW-0808">Transferase</keyword>
<dbReference type="InterPro" id="IPR012281">
    <property type="entry name" value="Phospholipid_synth_PlsX-like"/>
</dbReference>
<dbReference type="GO" id="GO:0005737">
    <property type="term" value="C:cytoplasm"/>
    <property type="evidence" value="ECO:0007669"/>
    <property type="project" value="UniProtKB-SubCell"/>
</dbReference>
<dbReference type="PANTHER" id="PTHR30100">
    <property type="entry name" value="FATTY ACID/PHOSPHOLIPID SYNTHESIS PROTEIN PLSX"/>
    <property type="match status" value="1"/>
</dbReference>
<accession>X1J4I9</accession>
<keyword evidence="8" id="KW-1208">Phospholipid metabolism</keyword>
<reference evidence="11" key="1">
    <citation type="journal article" date="2014" name="Front. Microbiol.">
        <title>High frequency of phylogenetically diverse reductive dehalogenase-homologous genes in deep subseafloor sedimentary metagenomes.</title>
        <authorList>
            <person name="Kawai M."/>
            <person name="Futagami T."/>
            <person name="Toyoda A."/>
            <person name="Takaki Y."/>
            <person name="Nishi S."/>
            <person name="Hori S."/>
            <person name="Arai W."/>
            <person name="Tsubouchi T."/>
            <person name="Morono Y."/>
            <person name="Uchiyama I."/>
            <person name="Ito T."/>
            <person name="Fujiyama A."/>
            <person name="Inagaki F."/>
            <person name="Takami H."/>
        </authorList>
    </citation>
    <scope>NUCLEOTIDE SEQUENCE</scope>
    <source>
        <strain evidence="11">Expedition CK06-06</strain>
    </source>
</reference>
<comment type="catalytic activity">
    <reaction evidence="1">
        <text>a fatty acyl-[ACP] + phosphate = an acyl phosphate + holo-[ACP]</text>
        <dbReference type="Rhea" id="RHEA:42292"/>
        <dbReference type="Rhea" id="RHEA-COMP:9685"/>
        <dbReference type="Rhea" id="RHEA-COMP:14125"/>
        <dbReference type="ChEBI" id="CHEBI:43474"/>
        <dbReference type="ChEBI" id="CHEBI:59918"/>
        <dbReference type="ChEBI" id="CHEBI:64479"/>
        <dbReference type="ChEBI" id="CHEBI:138651"/>
        <dbReference type="EC" id="2.3.1.274"/>
    </reaction>
</comment>